<dbReference type="GO" id="GO:0006261">
    <property type="term" value="P:DNA-templated DNA replication"/>
    <property type="evidence" value="ECO:0007669"/>
    <property type="project" value="InterPro"/>
</dbReference>
<dbReference type="PANTHER" id="PTHR12708:SF0">
    <property type="entry name" value="DNA POLYMERASE EPSILON SUBUNIT 2"/>
    <property type="match status" value="1"/>
</dbReference>
<dbReference type="AlphaFoldDB" id="A0A6A1VH38"/>
<reference evidence="8 9" key="1">
    <citation type="journal article" date="2019" name="Plant Biotechnol. J.">
        <title>The red bayberry genome and genetic basis of sex determination.</title>
        <authorList>
            <person name="Jia H.M."/>
            <person name="Jia H.J."/>
            <person name="Cai Q.L."/>
            <person name="Wang Y."/>
            <person name="Zhao H.B."/>
            <person name="Yang W.F."/>
            <person name="Wang G.Y."/>
            <person name="Li Y.H."/>
            <person name="Zhan D.L."/>
            <person name="Shen Y.T."/>
            <person name="Niu Q.F."/>
            <person name="Chang L."/>
            <person name="Qiu J."/>
            <person name="Zhao L."/>
            <person name="Xie H.B."/>
            <person name="Fu W.Y."/>
            <person name="Jin J."/>
            <person name="Li X.W."/>
            <person name="Jiao Y."/>
            <person name="Zhou C.C."/>
            <person name="Tu T."/>
            <person name="Chai C.Y."/>
            <person name="Gao J.L."/>
            <person name="Fan L.J."/>
            <person name="van de Weg E."/>
            <person name="Wang J.Y."/>
            <person name="Gao Z.S."/>
        </authorList>
    </citation>
    <scope>NUCLEOTIDE SEQUENCE [LARGE SCALE GENOMIC DNA]</scope>
    <source>
        <tissue evidence="8">Leaves</tissue>
    </source>
</reference>
<dbReference type="GO" id="GO:0003677">
    <property type="term" value="F:DNA binding"/>
    <property type="evidence" value="ECO:0007669"/>
    <property type="project" value="UniProtKB-UniRule"/>
</dbReference>
<evidence type="ECO:0000256" key="4">
    <source>
        <dbReference type="ARBA" id="ARBA00023125"/>
    </source>
</evidence>
<dbReference type="EMBL" id="RXIC02000023">
    <property type="protein sequence ID" value="KAB1212182.1"/>
    <property type="molecule type" value="Genomic_DNA"/>
</dbReference>
<dbReference type="InterPro" id="IPR016266">
    <property type="entry name" value="POLE2"/>
</dbReference>
<evidence type="ECO:0000313" key="8">
    <source>
        <dbReference type="EMBL" id="KAB1212182.1"/>
    </source>
</evidence>
<protein>
    <recommendedName>
        <fullName evidence="6">DNA polymerase epsilon subunit</fullName>
    </recommendedName>
    <alternativeName>
        <fullName evidence="6">DNA polymerase II subunit 2</fullName>
    </alternativeName>
</protein>
<accession>A0A6A1VH38</accession>
<dbReference type="GO" id="GO:0008622">
    <property type="term" value="C:epsilon DNA polymerase complex"/>
    <property type="evidence" value="ECO:0007669"/>
    <property type="project" value="UniProtKB-UniRule"/>
</dbReference>
<keyword evidence="5 6" id="KW-0539">Nucleus</keyword>
<gene>
    <name evidence="8" type="ORF">CJ030_MR5G001736</name>
</gene>
<comment type="caution">
    <text evidence="8">The sequence shown here is derived from an EMBL/GenBank/DDBJ whole genome shotgun (WGS) entry which is preliminary data.</text>
</comment>
<feature type="domain" description="DNA polymerase alpha/delta/epsilon subunit B" evidence="7">
    <location>
        <begin position="274"/>
        <end position="473"/>
    </location>
</feature>
<keyword evidence="9" id="KW-1185">Reference proteome</keyword>
<dbReference type="PANTHER" id="PTHR12708">
    <property type="entry name" value="DNA POLYMERASE EPSILON SUBUNIT B"/>
    <property type="match status" value="1"/>
</dbReference>
<evidence type="ECO:0000256" key="1">
    <source>
        <dbReference type="ARBA" id="ARBA00004123"/>
    </source>
</evidence>
<sequence>MANGAVKSSIIDKEPVHRVVSLLLKAEAAGATEDSLDNDGGTAGPSGSSIRVIDVFLVPKFRYDPIKKTFYEYTGNLPIHGEASTKASLYRDRFLLLFQRLVRDQHFSKPAFDTERSHFGSCEISPIQSLVGQTGRRWVMGVISQLEDGHFYLEDLTASGCTSIVLIYVLLVQCERLQSFRFHQNGDLKSASFFDKEYKITTGFFLENTIVVAEGEMLLEGLFQVVTCGFPPLEDRDKSIKVLAGHDYFGGGILSKEENLRLAELEKKAVNEMFVILSDIWLDNEEVMGKLETVLDGFESVEVVPSLFVFMGNFCSHPCNLSFHSFSSLRSQFAKLGQMIGAHPRLKEQSRFLFIPGPDDAGPSTALPRCALPKYLTEELQKHIPNAIFSSNPCRIKFHTQEIVFFRQDLLYRMRRSCLIPPSTEETSDPFQHLVATITHQSHLCPLPLIVQPIIWNYDHCLYLYPTPHTYNMALAEKGRLEVDDMIVLGDRSEQKAFKYTGITCFNPGSFSNDYTFVAYRPCTQEVELSAL</sequence>
<name>A0A6A1VH38_9ROSI</name>
<keyword evidence="3 6" id="KW-0235">DNA replication</keyword>
<dbReference type="PIRSF" id="PIRSF000799">
    <property type="entry name" value="DNA_pol_eps_2"/>
    <property type="match status" value="1"/>
</dbReference>
<dbReference type="OrthoDB" id="10254730at2759"/>
<evidence type="ECO:0000256" key="3">
    <source>
        <dbReference type="ARBA" id="ARBA00022705"/>
    </source>
</evidence>
<evidence type="ECO:0000313" key="9">
    <source>
        <dbReference type="Proteomes" id="UP000516437"/>
    </source>
</evidence>
<comment type="subcellular location">
    <subcellularLocation>
        <location evidence="1 6">Nucleus</location>
    </subcellularLocation>
</comment>
<organism evidence="8 9">
    <name type="scientific">Morella rubra</name>
    <name type="common">Chinese bayberry</name>
    <dbReference type="NCBI Taxonomy" id="262757"/>
    <lineage>
        <taxon>Eukaryota</taxon>
        <taxon>Viridiplantae</taxon>
        <taxon>Streptophyta</taxon>
        <taxon>Embryophyta</taxon>
        <taxon>Tracheophyta</taxon>
        <taxon>Spermatophyta</taxon>
        <taxon>Magnoliopsida</taxon>
        <taxon>eudicotyledons</taxon>
        <taxon>Gunneridae</taxon>
        <taxon>Pentapetalae</taxon>
        <taxon>rosids</taxon>
        <taxon>fabids</taxon>
        <taxon>Fagales</taxon>
        <taxon>Myricaceae</taxon>
        <taxon>Morella</taxon>
    </lineage>
</organism>
<dbReference type="Proteomes" id="UP000516437">
    <property type="component" value="Chromosome 5"/>
</dbReference>
<evidence type="ECO:0000259" key="7">
    <source>
        <dbReference type="Pfam" id="PF04042"/>
    </source>
</evidence>
<comment type="similarity">
    <text evidence="2 6">Belongs to the DNA polymerase epsilon subunit B family.</text>
</comment>
<comment type="function">
    <text evidence="6">Participates in DNA repair and in chromosomal DNA replication.</text>
</comment>
<keyword evidence="4 6" id="KW-0238">DNA-binding</keyword>
<dbReference type="Pfam" id="PF04042">
    <property type="entry name" value="DNA_pol_E_B"/>
    <property type="match status" value="1"/>
</dbReference>
<dbReference type="InterPro" id="IPR007185">
    <property type="entry name" value="DNA_pol_a/d/e_bsu"/>
</dbReference>
<evidence type="ECO:0000256" key="2">
    <source>
        <dbReference type="ARBA" id="ARBA00009560"/>
    </source>
</evidence>
<proteinExistence type="inferred from homology"/>
<evidence type="ECO:0000256" key="6">
    <source>
        <dbReference type="PIRNR" id="PIRNR000799"/>
    </source>
</evidence>
<dbReference type="GO" id="GO:0042276">
    <property type="term" value="P:error-prone translesion synthesis"/>
    <property type="evidence" value="ECO:0007669"/>
    <property type="project" value="TreeGrafter"/>
</dbReference>
<evidence type="ECO:0000256" key="5">
    <source>
        <dbReference type="ARBA" id="ARBA00023242"/>
    </source>
</evidence>